<reference evidence="2 3" key="1">
    <citation type="submission" date="2019-03" db="EMBL/GenBank/DDBJ databases">
        <title>Genomic Encyclopedia of Type Strains, Phase IV (KMG-IV): sequencing the most valuable type-strain genomes for metagenomic binning, comparative biology and taxonomic classification.</title>
        <authorList>
            <person name="Goeker M."/>
        </authorList>
    </citation>
    <scope>NUCLEOTIDE SEQUENCE [LARGE SCALE GENOMIC DNA]</scope>
    <source>
        <strain evidence="2 3">DSM 104836</strain>
    </source>
</reference>
<dbReference type="EMBL" id="SLZU01000033">
    <property type="protein sequence ID" value="TCS54465.1"/>
    <property type="molecule type" value="Genomic_DNA"/>
</dbReference>
<organism evidence="2 3">
    <name type="scientific">Primorskyibacter sedentarius</name>
    <dbReference type="NCBI Taxonomy" id="745311"/>
    <lineage>
        <taxon>Bacteria</taxon>
        <taxon>Pseudomonadati</taxon>
        <taxon>Pseudomonadota</taxon>
        <taxon>Alphaproteobacteria</taxon>
        <taxon>Rhodobacterales</taxon>
        <taxon>Roseobacteraceae</taxon>
        <taxon>Primorskyibacter</taxon>
    </lineage>
</organism>
<dbReference type="SUPFAM" id="SSF53474">
    <property type="entry name" value="alpha/beta-Hydrolases"/>
    <property type="match status" value="1"/>
</dbReference>
<evidence type="ECO:0000313" key="2">
    <source>
        <dbReference type="EMBL" id="TCS54465.1"/>
    </source>
</evidence>
<dbReference type="Pfam" id="PF12697">
    <property type="entry name" value="Abhydrolase_6"/>
    <property type="match status" value="1"/>
</dbReference>
<name>A0A4R3IW48_9RHOB</name>
<sequence length="310" mass="33457">MRMKHEHLAQLPPYSLPPTTISVASDGALRPTGRFEVFRRPLRHLREQMKTLTGWGLCPAESGAPNVTRKSLPLDENGLSLSTLSAGEPSAQQILFIHGSPGRAEEWRPYLENCPADQYRIAVDRAGYGESQPSAPCPTIAAQADAIAPLLTPRCIIVGYSYGGSVALQLAADHPDLVAGLLLVGCPIDPQLEYVNPLQRVAATSIVARLLPRALNASNIELLPFKSDLADLLPKLSAIKSRVTVMQGLLDTLVVGSNADMLAAQLNGSAAPRVILIQDGDHYLPWTHRLTVEQALGFVLRDSAPPTYAW</sequence>
<dbReference type="GO" id="GO:0016020">
    <property type="term" value="C:membrane"/>
    <property type="evidence" value="ECO:0007669"/>
    <property type="project" value="TreeGrafter"/>
</dbReference>
<proteinExistence type="predicted"/>
<dbReference type="InterPro" id="IPR000073">
    <property type="entry name" value="AB_hydrolase_1"/>
</dbReference>
<dbReference type="PANTHER" id="PTHR43798:SF33">
    <property type="entry name" value="HYDROLASE, PUTATIVE (AFU_ORTHOLOGUE AFUA_2G14860)-RELATED"/>
    <property type="match status" value="1"/>
</dbReference>
<comment type="caution">
    <text evidence="2">The sequence shown here is derived from an EMBL/GenBank/DDBJ whole genome shotgun (WGS) entry which is preliminary data.</text>
</comment>
<dbReference type="PANTHER" id="PTHR43798">
    <property type="entry name" value="MONOACYLGLYCEROL LIPASE"/>
    <property type="match status" value="1"/>
</dbReference>
<dbReference type="InterPro" id="IPR029058">
    <property type="entry name" value="AB_hydrolase_fold"/>
</dbReference>
<dbReference type="InterPro" id="IPR050266">
    <property type="entry name" value="AB_hydrolase_sf"/>
</dbReference>
<accession>A0A4R3IW48</accession>
<gene>
    <name evidence="2" type="ORF">EDD52_1333</name>
</gene>
<dbReference type="OrthoDB" id="9804723at2"/>
<dbReference type="AlphaFoldDB" id="A0A4R3IW48"/>
<feature type="domain" description="AB hydrolase-1" evidence="1">
    <location>
        <begin position="94"/>
        <end position="286"/>
    </location>
</feature>
<keyword evidence="3" id="KW-1185">Reference proteome</keyword>
<evidence type="ECO:0000259" key="1">
    <source>
        <dbReference type="Pfam" id="PF12697"/>
    </source>
</evidence>
<dbReference type="Proteomes" id="UP000295696">
    <property type="component" value="Unassembled WGS sequence"/>
</dbReference>
<dbReference type="Gene3D" id="3.40.50.1820">
    <property type="entry name" value="alpha/beta hydrolase"/>
    <property type="match status" value="1"/>
</dbReference>
<evidence type="ECO:0000313" key="3">
    <source>
        <dbReference type="Proteomes" id="UP000295696"/>
    </source>
</evidence>
<protein>
    <submittedName>
        <fullName evidence="2">Pimeloyl-ACP methyl ester carboxylesterase</fullName>
    </submittedName>
</protein>